<dbReference type="InterPro" id="IPR001394">
    <property type="entry name" value="Peptidase_C19_UCH"/>
</dbReference>
<organism evidence="3 4">
    <name type="scientific">Phakopsora pachyrhizi</name>
    <name type="common">Asian soybean rust disease fungus</name>
    <dbReference type="NCBI Taxonomy" id="170000"/>
    <lineage>
        <taxon>Eukaryota</taxon>
        <taxon>Fungi</taxon>
        <taxon>Dikarya</taxon>
        <taxon>Basidiomycota</taxon>
        <taxon>Pucciniomycotina</taxon>
        <taxon>Pucciniomycetes</taxon>
        <taxon>Pucciniales</taxon>
        <taxon>Phakopsoraceae</taxon>
        <taxon>Phakopsora</taxon>
    </lineage>
</organism>
<sequence length="527" mass="58372">MNFGNDQEQSHSLLSRSKLSSKPPDRASQAAAPSLPEGTNNVLPAKLMDYFRKLTAADVITKVLFLDLLDREDFELFRIKPNDVVCIEPLVMLKNGVQGVNSQEIEQLLRSVQLPIHCSSKELIYSQDPTEKPNKLLLLLYLAIHWEEYIKPLKQPPMLLSGGIDGWVKVVGKLGIVGRGSTANYQRNGFVTNISSMVNGIPVTFRKPARESNLALEDIYENTEGESNQIKKARRQIALVQRKNYTSVNANFIARLVADLTQTGSNSPNNALNPYSQQSNDFQPRPAPPSSFPDINYNSPNGVSAPIALPQQILQCRRSSQQPFDSSVSSQQPFDSSVSSQPPDPLPLSYSSKPPIPIPNSFHSIPHVPPPNNYGIHQQPFQPPKSNYASYIPQFCPGIQYPQILTNTTPHPLQPPPPALTPGGGVTPLLSYYNKLLPYGTTSPQSTLVLQDLLSVHCETPPITPYSPNCHGPCELYFNRSFEDVTVGLKGLKNLGNTCYMNSTLQCIRTMLTLAKFFLLLNARWTV</sequence>
<keyword evidence="4" id="KW-1185">Reference proteome</keyword>
<feature type="region of interest" description="Disordered" evidence="1">
    <location>
        <begin position="1"/>
        <end position="38"/>
    </location>
</feature>
<feature type="region of interest" description="Disordered" evidence="1">
    <location>
        <begin position="265"/>
        <end position="304"/>
    </location>
</feature>
<name>A0AAV0B3K7_PHAPC</name>
<dbReference type="Proteomes" id="UP001153365">
    <property type="component" value="Unassembled WGS sequence"/>
</dbReference>
<evidence type="ECO:0000313" key="4">
    <source>
        <dbReference type="Proteomes" id="UP001153365"/>
    </source>
</evidence>
<reference evidence="3" key="1">
    <citation type="submission" date="2022-06" db="EMBL/GenBank/DDBJ databases">
        <authorList>
            <consortium name="SYNGENTA / RWTH Aachen University"/>
        </authorList>
    </citation>
    <scope>NUCLEOTIDE SEQUENCE</scope>
</reference>
<gene>
    <name evidence="3" type="ORF">PPACK8108_LOCUS11747</name>
</gene>
<protein>
    <recommendedName>
        <fullName evidence="2">USP domain-containing protein</fullName>
    </recommendedName>
</protein>
<dbReference type="InterPro" id="IPR038765">
    <property type="entry name" value="Papain-like_cys_pep_sf"/>
</dbReference>
<evidence type="ECO:0000256" key="1">
    <source>
        <dbReference type="SAM" id="MobiDB-lite"/>
    </source>
</evidence>
<dbReference type="Pfam" id="PF00443">
    <property type="entry name" value="UCH"/>
    <property type="match status" value="1"/>
</dbReference>
<proteinExistence type="predicted"/>
<dbReference type="InterPro" id="IPR036873">
    <property type="entry name" value="Rhodanese-like_dom_sf"/>
</dbReference>
<dbReference type="PROSITE" id="PS00972">
    <property type="entry name" value="USP_1"/>
    <property type="match status" value="1"/>
</dbReference>
<dbReference type="InterPro" id="IPR018200">
    <property type="entry name" value="USP_CS"/>
</dbReference>
<accession>A0AAV0B3K7</accession>
<dbReference type="EMBL" id="CALTRL010002752">
    <property type="protein sequence ID" value="CAH7676592.1"/>
    <property type="molecule type" value="Genomic_DNA"/>
</dbReference>
<dbReference type="Gene3D" id="3.90.70.10">
    <property type="entry name" value="Cysteine proteinases"/>
    <property type="match status" value="1"/>
</dbReference>
<feature type="compositionally biased region" description="Polar residues" evidence="1">
    <location>
        <begin position="265"/>
        <end position="282"/>
    </location>
</feature>
<dbReference type="AlphaFoldDB" id="A0AAV0B3K7"/>
<feature type="domain" description="USP" evidence="2">
    <location>
        <begin position="490"/>
        <end position="527"/>
    </location>
</feature>
<feature type="compositionally biased region" description="Low complexity" evidence="1">
    <location>
        <begin position="10"/>
        <end position="22"/>
    </location>
</feature>
<dbReference type="SUPFAM" id="SSF54001">
    <property type="entry name" value="Cysteine proteinases"/>
    <property type="match status" value="1"/>
</dbReference>
<feature type="region of interest" description="Disordered" evidence="1">
    <location>
        <begin position="316"/>
        <end position="353"/>
    </location>
</feature>
<dbReference type="GO" id="GO:0004843">
    <property type="term" value="F:cysteine-type deubiquitinase activity"/>
    <property type="evidence" value="ECO:0007669"/>
    <property type="project" value="InterPro"/>
</dbReference>
<comment type="caution">
    <text evidence="3">The sequence shown here is derived from an EMBL/GenBank/DDBJ whole genome shotgun (WGS) entry which is preliminary data.</text>
</comment>
<dbReference type="InterPro" id="IPR028889">
    <property type="entry name" value="USP"/>
</dbReference>
<dbReference type="PROSITE" id="PS50235">
    <property type="entry name" value="USP_3"/>
    <property type="match status" value="1"/>
</dbReference>
<evidence type="ECO:0000313" key="3">
    <source>
        <dbReference type="EMBL" id="CAH7676592.1"/>
    </source>
</evidence>
<feature type="compositionally biased region" description="Low complexity" evidence="1">
    <location>
        <begin position="319"/>
        <end position="353"/>
    </location>
</feature>
<dbReference type="Gene3D" id="3.40.250.10">
    <property type="entry name" value="Rhodanese-like domain"/>
    <property type="match status" value="1"/>
</dbReference>
<dbReference type="GO" id="GO:0016579">
    <property type="term" value="P:protein deubiquitination"/>
    <property type="evidence" value="ECO:0007669"/>
    <property type="project" value="InterPro"/>
</dbReference>
<evidence type="ECO:0000259" key="2">
    <source>
        <dbReference type="PROSITE" id="PS50235"/>
    </source>
</evidence>